<feature type="domain" description="AAA+ ATPase" evidence="1">
    <location>
        <begin position="104"/>
        <end position="235"/>
    </location>
</feature>
<dbReference type="InterPro" id="IPR002611">
    <property type="entry name" value="IstB_ATP-bd"/>
</dbReference>
<dbReference type="InterPro" id="IPR003593">
    <property type="entry name" value="AAA+_ATPase"/>
</dbReference>
<accession>L1Q7Y9</accession>
<sequence length="259" mass="29761">MDCRQPIETCSNCGEPIQKDIEILNKIRRVPIVCSCKKAELEKKAIEDENKEKQLRLDTIFKNSLMDEKFKRCTFETWDHSRGSEKVFNICIGYAKNFKSAKEDNLGLMLYGEPGNGKTHAVSCIANYLMLRGIPTICVSINKMLERIKETYSSYGKEGEETVLKSLSNADLLIIDDLGTEQKNEWSAAKIYNIMDSRYRNGLPTIITTNINLKDLKDMYQKRTYDRLMEMCTPVMNDGKSIRVQKSKEKTELLKKLIG</sequence>
<dbReference type="Gene3D" id="3.40.50.300">
    <property type="entry name" value="P-loop containing nucleotide triphosphate hydrolases"/>
    <property type="match status" value="1"/>
</dbReference>
<evidence type="ECO:0000313" key="3">
    <source>
        <dbReference type="Proteomes" id="UP000010420"/>
    </source>
</evidence>
<dbReference type="PANTHER" id="PTHR30050">
    <property type="entry name" value="CHROMOSOMAL REPLICATION INITIATOR PROTEIN DNAA"/>
    <property type="match status" value="1"/>
</dbReference>
<dbReference type="eggNOG" id="COG1484">
    <property type="taxonomic scope" value="Bacteria"/>
</dbReference>
<dbReference type="InterPro" id="IPR027417">
    <property type="entry name" value="P-loop_NTPase"/>
</dbReference>
<dbReference type="EMBL" id="AMEZ01000091">
    <property type="protein sequence ID" value="EKY24051.1"/>
    <property type="molecule type" value="Genomic_DNA"/>
</dbReference>
<dbReference type="AlphaFoldDB" id="L1Q7Y9"/>
<dbReference type="CDD" id="cd00009">
    <property type="entry name" value="AAA"/>
    <property type="match status" value="1"/>
</dbReference>
<dbReference type="STRING" id="545697.HMPREF0216_02810"/>
<dbReference type="SMART" id="SM00382">
    <property type="entry name" value="AAA"/>
    <property type="match status" value="1"/>
</dbReference>
<dbReference type="GO" id="GO:0006260">
    <property type="term" value="P:DNA replication"/>
    <property type="evidence" value="ECO:0007669"/>
    <property type="project" value="TreeGrafter"/>
</dbReference>
<proteinExistence type="predicted"/>
<dbReference type="HOGENOM" id="CLU_062999_3_2_9"/>
<dbReference type="NCBIfam" id="NF005992">
    <property type="entry name" value="PRK08116.1"/>
    <property type="match status" value="1"/>
</dbReference>
<dbReference type="SUPFAM" id="SSF52540">
    <property type="entry name" value="P-loop containing nucleoside triphosphate hydrolases"/>
    <property type="match status" value="1"/>
</dbReference>
<organism evidence="2 3">
    <name type="scientific">Clostridium celatum DSM 1785</name>
    <dbReference type="NCBI Taxonomy" id="545697"/>
    <lineage>
        <taxon>Bacteria</taxon>
        <taxon>Bacillati</taxon>
        <taxon>Bacillota</taxon>
        <taxon>Clostridia</taxon>
        <taxon>Eubacteriales</taxon>
        <taxon>Clostridiaceae</taxon>
        <taxon>Clostridium</taxon>
    </lineage>
</organism>
<dbReference type="Pfam" id="PF01695">
    <property type="entry name" value="IstB_IS21"/>
    <property type="match status" value="1"/>
</dbReference>
<reference evidence="2 3" key="1">
    <citation type="submission" date="2012-05" db="EMBL/GenBank/DDBJ databases">
        <authorList>
            <person name="Weinstock G."/>
            <person name="Sodergren E."/>
            <person name="Lobos E.A."/>
            <person name="Fulton L."/>
            <person name="Fulton R."/>
            <person name="Courtney L."/>
            <person name="Fronick C."/>
            <person name="O'Laughlin M."/>
            <person name="Godfrey J."/>
            <person name="Wilson R.M."/>
            <person name="Miner T."/>
            <person name="Farmer C."/>
            <person name="Delehaunty K."/>
            <person name="Cordes M."/>
            <person name="Minx P."/>
            <person name="Tomlinson C."/>
            <person name="Chen J."/>
            <person name="Wollam A."/>
            <person name="Pepin K.H."/>
            <person name="Bhonagiri V."/>
            <person name="Zhang X."/>
            <person name="Suruliraj S."/>
            <person name="Warren W."/>
            <person name="Mitreva M."/>
            <person name="Mardis E.R."/>
            <person name="Wilson R.K."/>
        </authorList>
    </citation>
    <scope>NUCLEOTIDE SEQUENCE [LARGE SCALE GENOMIC DNA]</scope>
    <source>
        <strain evidence="2 3">DSM 1785</strain>
    </source>
</reference>
<dbReference type="PATRIC" id="fig|545697.3.peg.2761"/>
<dbReference type="Proteomes" id="UP000010420">
    <property type="component" value="Unassembled WGS sequence"/>
</dbReference>
<evidence type="ECO:0000313" key="2">
    <source>
        <dbReference type="EMBL" id="EKY24051.1"/>
    </source>
</evidence>
<protein>
    <recommendedName>
        <fullName evidence="1">AAA+ ATPase domain-containing protein</fullName>
    </recommendedName>
</protein>
<keyword evidence="3" id="KW-1185">Reference proteome</keyword>
<gene>
    <name evidence="2" type="ORF">HMPREF0216_02810</name>
</gene>
<dbReference type="GO" id="GO:0005524">
    <property type="term" value="F:ATP binding"/>
    <property type="evidence" value="ECO:0007669"/>
    <property type="project" value="InterPro"/>
</dbReference>
<evidence type="ECO:0000259" key="1">
    <source>
        <dbReference type="SMART" id="SM00382"/>
    </source>
</evidence>
<comment type="caution">
    <text evidence="2">The sequence shown here is derived from an EMBL/GenBank/DDBJ whole genome shotgun (WGS) entry which is preliminary data.</text>
</comment>
<dbReference type="PANTHER" id="PTHR30050:SF4">
    <property type="entry name" value="ATP-BINDING PROTEIN RV3427C IN INSERTION SEQUENCE-RELATED"/>
    <property type="match status" value="1"/>
</dbReference>
<name>L1Q7Y9_9CLOT</name>